<dbReference type="PROSITE" id="PS50943">
    <property type="entry name" value="HTH_CROC1"/>
    <property type="match status" value="1"/>
</dbReference>
<dbReference type="CDD" id="cd00093">
    <property type="entry name" value="HTH_XRE"/>
    <property type="match status" value="1"/>
</dbReference>
<dbReference type="SUPFAM" id="SSF47413">
    <property type="entry name" value="lambda repressor-like DNA-binding domains"/>
    <property type="match status" value="1"/>
</dbReference>
<evidence type="ECO:0000256" key="1">
    <source>
        <dbReference type="SAM" id="MobiDB-lite"/>
    </source>
</evidence>
<reference evidence="4" key="1">
    <citation type="journal article" date="2019" name="Int. J. Syst. Evol. Microbiol.">
        <title>The Global Catalogue of Microorganisms (GCM) 10K type strain sequencing project: providing services to taxonomists for standard genome sequencing and annotation.</title>
        <authorList>
            <consortium name="The Broad Institute Genomics Platform"/>
            <consortium name="The Broad Institute Genome Sequencing Center for Infectious Disease"/>
            <person name="Wu L."/>
            <person name="Ma J."/>
        </authorList>
    </citation>
    <scope>NUCLEOTIDE SEQUENCE [LARGE SCALE GENOMIC DNA]</scope>
    <source>
        <strain evidence="4">JCM 17458</strain>
    </source>
</reference>
<dbReference type="Gene3D" id="1.10.260.40">
    <property type="entry name" value="lambda repressor-like DNA-binding domains"/>
    <property type="match status" value="1"/>
</dbReference>
<feature type="region of interest" description="Disordered" evidence="1">
    <location>
        <begin position="114"/>
        <end position="137"/>
    </location>
</feature>
<evidence type="ECO:0000313" key="3">
    <source>
        <dbReference type="EMBL" id="GAA4284589.1"/>
    </source>
</evidence>
<feature type="domain" description="HTH cro/C1-type" evidence="2">
    <location>
        <begin position="20"/>
        <end position="74"/>
    </location>
</feature>
<name>A0ABP8EKS8_9MICO</name>
<dbReference type="InterPro" id="IPR001387">
    <property type="entry name" value="Cro/C1-type_HTH"/>
</dbReference>
<comment type="caution">
    <text evidence="3">The sequence shown here is derived from an EMBL/GenBank/DDBJ whole genome shotgun (WGS) entry which is preliminary data.</text>
</comment>
<dbReference type="Proteomes" id="UP001501586">
    <property type="component" value="Unassembled WGS sequence"/>
</dbReference>
<feature type="compositionally biased region" description="Low complexity" evidence="1">
    <location>
        <begin position="114"/>
        <end position="127"/>
    </location>
</feature>
<evidence type="ECO:0000259" key="2">
    <source>
        <dbReference type="PROSITE" id="PS50943"/>
    </source>
</evidence>
<dbReference type="Pfam" id="PF01381">
    <property type="entry name" value="HTH_3"/>
    <property type="match status" value="1"/>
</dbReference>
<dbReference type="RefSeq" id="WP_236862566.1">
    <property type="nucleotide sequence ID" value="NZ_BAABAZ010000006.1"/>
</dbReference>
<evidence type="ECO:0000313" key="4">
    <source>
        <dbReference type="Proteomes" id="UP001501586"/>
    </source>
</evidence>
<protein>
    <recommendedName>
        <fullName evidence="2">HTH cro/C1-type domain-containing protein</fullName>
    </recommendedName>
</protein>
<sequence>MSPAPVASSALLREHLGPALRVQRAVRRLTLAEVADRAGISAQCLSEVERGMKDPSSEMLAAISAALGLQLRELLVIIVTSLPSVAADRDHPGRRRTPPAPEIRQNLGVVHLGTARGSASSSPPARTSHGRAVLLAA</sequence>
<proteinExistence type="predicted"/>
<gene>
    <name evidence="3" type="ORF">GCM10022261_21200</name>
</gene>
<dbReference type="EMBL" id="BAABAZ010000006">
    <property type="protein sequence ID" value="GAA4284589.1"/>
    <property type="molecule type" value="Genomic_DNA"/>
</dbReference>
<dbReference type="InterPro" id="IPR010982">
    <property type="entry name" value="Lambda_DNA-bd_dom_sf"/>
</dbReference>
<accession>A0ABP8EKS8</accession>
<keyword evidence="4" id="KW-1185">Reference proteome</keyword>
<organism evidence="3 4">
    <name type="scientific">Brevibacterium daeguense</name>
    <dbReference type="NCBI Taxonomy" id="909936"/>
    <lineage>
        <taxon>Bacteria</taxon>
        <taxon>Bacillati</taxon>
        <taxon>Actinomycetota</taxon>
        <taxon>Actinomycetes</taxon>
        <taxon>Micrococcales</taxon>
        <taxon>Brevibacteriaceae</taxon>
        <taxon>Brevibacterium</taxon>
    </lineage>
</organism>
<dbReference type="SMART" id="SM00530">
    <property type="entry name" value="HTH_XRE"/>
    <property type="match status" value="1"/>
</dbReference>